<keyword evidence="4" id="KW-0663">Pyridoxal phosphate</keyword>
<comment type="catalytic activity">
    <reaction evidence="5">
        <text>(sulfur carrier)-H + L-cysteine = (sulfur carrier)-SH + L-alanine</text>
        <dbReference type="Rhea" id="RHEA:43892"/>
        <dbReference type="Rhea" id="RHEA-COMP:14737"/>
        <dbReference type="Rhea" id="RHEA-COMP:14739"/>
        <dbReference type="ChEBI" id="CHEBI:29917"/>
        <dbReference type="ChEBI" id="CHEBI:35235"/>
        <dbReference type="ChEBI" id="CHEBI:57972"/>
        <dbReference type="ChEBI" id="CHEBI:64428"/>
        <dbReference type="EC" id="2.8.1.7"/>
    </reaction>
</comment>
<evidence type="ECO:0000256" key="3">
    <source>
        <dbReference type="ARBA" id="ARBA00012239"/>
    </source>
</evidence>
<dbReference type="SUPFAM" id="SSF53383">
    <property type="entry name" value="PLP-dependent transferases"/>
    <property type="match status" value="1"/>
</dbReference>
<evidence type="ECO:0000256" key="2">
    <source>
        <dbReference type="ARBA" id="ARBA00010447"/>
    </source>
</evidence>
<accession>A0A2H0N7V0</accession>
<gene>
    <name evidence="7" type="ORF">COV57_01605</name>
</gene>
<dbReference type="PANTHER" id="PTHR43586:SF8">
    <property type="entry name" value="CYSTEINE DESULFURASE 1, CHLOROPLASTIC"/>
    <property type="match status" value="1"/>
</dbReference>
<evidence type="ECO:0000256" key="1">
    <source>
        <dbReference type="ARBA" id="ARBA00001933"/>
    </source>
</evidence>
<proteinExistence type="inferred from homology"/>
<dbReference type="PIRSF" id="PIRSF005572">
    <property type="entry name" value="NifS"/>
    <property type="match status" value="1"/>
</dbReference>
<dbReference type="Proteomes" id="UP000229893">
    <property type="component" value="Unassembled WGS sequence"/>
</dbReference>
<evidence type="ECO:0000256" key="4">
    <source>
        <dbReference type="ARBA" id="ARBA00022898"/>
    </source>
</evidence>
<dbReference type="Pfam" id="PF00266">
    <property type="entry name" value="Aminotran_5"/>
    <property type="match status" value="1"/>
</dbReference>
<dbReference type="PANTHER" id="PTHR43586">
    <property type="entry name" value="CYSTEINE DESULFURASE"/>
    <property type="match status" value="1"/>
</dbReference>
<dbReference type="InterPro" id="IPR015422">
    <property type="entry name" value="PyrdxlP-dep_Trfase_small"/>
</dbReference>
<dbReference type="AlphaFoldDB" id="A0A2H0N7V0"/>
<dbReference type="Gene3D" id="3.90.1150.10">
    <property type="entry name" value="Aspartate Aminotransferase, domain 1"/>
    <property type="match status" value="1"/>
</dbReference>
<dbReference type="InterPro" id="IPR016454">
    <property type="entry name" value="Cysteine_dSase"/>
</dbReference>
<comment type="similarity">
    <text evidence="2">Belongs to the class-V pyridoxal-phosphate-dependent aminotransferase family. Csd subfamily.</text>
</comment>
<evidence type="ECO:0000256" key="5">
    <source>
        <dbReference type="ARBA" id="ARBA00050776"/>
    </source>
</evidence>
<dbReference type="InterPro" id="IPR000192">
    <property type="entry name" value="Aminotrans_V_dom"/>
</dbReference>
<comment type="caution">
    <text evidence="7">The sequence shown here is derived from an EMBL/GenBank/DDBJ whole genome shotgun (WGS) entry which is preliminary data.</text>
</comment>
<dbReference type="Gene3D" id="3.40.640.10">
    <property type="entry name" value="Type I PLP-dependent aspartate aminotransferase-like (Major domain)"/>
    <property type="match status" value="1"/>
</dbReference>
<organism evidence="7 8">
    <name type="scientific">Candidatus Liptonbacteria bacterium CG11_big_fil_rev_8_21_14_0_20_35_14</name>
    <dbReference type="NCBI Taxonomy" id="1974634"/>
    <lineage>
        <taxon>Bacteria</taxon>
        <taxon>Candidatus Liptoniibacteriota</taxon>
    </lineage>
</organism>
<name>A0A2H0N7V0_9BACT</name>
<dbReference type="EMBL" id="PCWO01000024">
    <property type="protein sequence ID" value="PIR04964.1"/>
    <property type="molecule type" value="Genomic_DNA"/>
</dbReference>
<feature type="domain" description="Aminotransferase class V" evidence="6">
    <location>
        <begin position="21"/>
        <end position="378"/>
    </location>
</feature>
<dbReference type="InterPro" id="IPR015424">
    <property type="entry name" value="PyrdxlP-dep_Trfase"/>
</dbReference>
<sequence>MSPNLQNLRSSIPLLKKTNLVYLDSACSSLKPAPVIEAIVDYYQNFPACANRSIHSLGLKVTKEVEIARKNIANFIGAKQNEIIFTKNTTDSINLVAHSLDFKPNDIILTNDKEHNSNFLPWQNHKIAQHKIISTKNGHINIPELEQILKTHKIKLLSISLTSHLDGITIEASKIIKLAHKYNTLVLLDSAQTLLHKKINVKSLGADFLAFSSQKIMGPTGLGVLFVKDIKTLTPTNFGGGVVNDDQTIINGPSAFEAGTQNYASLIGFSRAIDAINKIPKEEIETNLKELSTHLLQNLKTIKDLIIINESPKPTSIISFYIKNKNSESIAIKLDIKYNIAVRSGHFCTHYYFKQNKINSALRISLAPYNNKKDIEKLIKALTKICL</sequence>
<dbReference type="GO" id="GO:0031071">
    <property type="term" value="F:cysteine desulfurase activity"/>
    <property type="evidence" value="ECO:0007669"/>
    <property type="project" value="UniProtKB-EC"/>
</dbReference>
<evidence type="ECO:0000313" key="8">
    <source>
        <dbReference type="Proteomes" id="UP000229893"/>
    </source>
</evidence>
<dbReference type="EC" id="2.8.1.7" evidence="3"/>
<protein>
    <recommendedName>
        <fullName evidence="3">cysteine desulfurase</fullName>
        <ecNumber evidence="3">2.8.1.7</ecNumber>
    </recommendedName>
</protein>
<comment type="cofactor">
    <cofactor evidence="1">
        <name>pyridoxal 5'-phosphate</name>
        <dbReference type="ChEBI" id="CHEBI:597326"/>
    </cofactor>
</comment>
<reference evidence="7 8" key="1">
    <citation type="submission" date="2017-09" db="EMBL/GenBank/DDBJ databases">
        <title>Depth-based differentiation of microbial function through sediment-hosted aquifers and enrichment of novel symbionts in the deep terrestrial subsurface.</title>
        <authorList>
            <person name="Probst A.J."/>
            <person name="Ladd B."/>
            <person name="Jarett J.K."/>
            <person name="Geller-Mcgrath D.E."/>
            <person name="Sieber C.M."/>
            <person name="Emerson J.B."/>
            <person name="Anantharaman K."/>
            <person name="Thomas B.C."/>
            <person name="Malmstrom R."/>
            <person name="Stieglmeier M."/>
            <person name="Klingl A."/>
            <person name="Woyke T."/>
            <person name="Ryan C.M."/>
            <person name="Banfield J.F."/>
        </authorList>
    </citation>
    <scope>NUCLEOTIDE SEQUENCE [LARGE SCALE GENOMIC DNA]</scope>
    <source>
        <strain evidence="7">CG11_big_fil_rev_8_21_14_0_20_35_14</strain>
    </source>
</reference>
<evidence type="ECO:0000259" key="6">
    <source>
        <dbReference type="Pfam" id="PF00266"/>
    </source>
</evidence>
<evidence type="ECO:0000313" key="7">
    <source>
        <dbReference type="EMBL" id="PIR04964.1"/>
    </source>
</evidence>
<dbReference type="InterPro" id="IPR015421">
    <property type="entry name" value="PyrdxlP-dep_Trfase_major"/>
</dbReference>